<evidence type="ECO:0000313" key="7">
    <source>
        <dbReference type="Proteomes" id="UP000887561"/>
    </source>
</evidence>
<sequence>MIKERELMSSSPTKSNSNSIFYFPAFIDTNNNQENNYEQNGGFLGILSNLFRPSKSSSTTETVFSEGVCIAKSEEKDVVFEDSEETFNEQQPSTSNTPSNFFNSRKNELRRYWMPDSSGNECYECREKFNTFRRKHHCRLCGQIFCKNCTSHQLNGIDFGCYGIVRLCNFCANQIDTKNGGGTRGKLKLFPPSIHNSIDGSSDRIFTLQQSKLKTSPNGFLHPSTSNDFVEDEKHLHLNNKQLNSDLPCSPSNSIKNVDTQTER</sequence>
<feature type="domain" description="FYVE-type" evidence="6">
    <location>
        <begin position="116"/>
        <end position="176"/>
    </location>
</feature>
<dbReference type="GO" id="GO:0008270">
    <property type="term" value="F:zinc ion binding"/>
    <property type="evidence" value="ECO:0007669"/>
    <property type="project" value="UniProtKB-KW"/>
</dbReference>
<dbReference type="PANTHER" id="PTHR46715">
    <property type="entry name" value="1-PHOSPHATIDYLINOSITOL 3-PHOSPHATE 5-KINASE"/>
    <property type="match status" value="1"/>
</dbReference>
<dbReference type="GO" id="GO:0052810">
    <property type="term" value="F:1-phosphatidylinositol-5-kinase activity"/>
    <property type="evidence" value="ECO:0007669"/>
    <property type="project" value="TreeGrafter"/>
</dbReference>
<dbReference type="InterPro" id="IPR013083">
    <property type="entry name" value="Znf_RING/FYVE/PHD"/>
</dbReference>
<dbReference type="SUPFAM" id="SSF57903">
    <property type="entry name" value="FYVE/PHD zinc finger"/>
    <property type="match status" value="1"/>
</dbReference>
<evidence type="ECO:0000259" key="6">
    <source>
        <dbReference type="PROSITE" id="PS50178"/>
    </source>
</evidence>
<dbReference type="Pfam" id="PF01363">
    <property type="entry name" value="FYVE"/>
    <property type="match status" value="1"/>
</dbReference>
<keyword evidence="3" id="KW-0862">Zinc</keyword>
<dbReference type="InterPro" id="IPR043548">
    <property type="entry name" value="PIKfyve"/>
</dbReference>
<evidence type="ECO:0000313" key="8">
    <source>
        <dbReference type="WBParaSite" id="scaffold6897_cov425.g11426"/>
    </source>
</evidence>
<dbReference type="SMART" id="SM00064">
    <property type="entry name" value="FYVE"/>
    <property type="match status" value="1"/>
</dbReference>
<accession>A0A915N0I2</accession>
<keyword evidence="2 4" id="KW-0863">Zinc-finger</keyword>
<dbReference type="GO" id="GO:1903426">
    <property type="term" value="P:regulation of reactive oxygen species biosynthetic process"/>
    <property type="evidence" value="ECO:0007669"/>
    <property type="project" value="TreeGrafter"/>
</dbReference>
<evidence type="ECO:0000256" key="1">
    <source>
        <dbReference type="ARBA" id="ARBA00022723"/>
    </source>
</evidence>
<keyword evidence="1" id="KW-0479">Metal-binding</keyword>
<dbReference type="InterPro" id="IPR000306">
    <property type="entry name" value="Znf_FYVE"/>
</dbReference>
<keyword evidence="7" id="KW-1185">Reference proteome</keyword>
<dbReference type="GO" id="GO:0000285">
    <property type="term" value="F:1-phosphatidylinositol-3-phosphate 5-kinase activity"/>
    <property type="evidence" value="ECO:0007669"/>
    <property type="project" value="InterPro"/>
</dbReference>
<dbReference type="InterPro" id="IPR017455">
    <property type="entry name" value="Znf_FYVE-rel"/>
</dbReference>
<dbReference type="InterPro" id="IPR011011">
    <property type="entry name" value="Znf_FYVE_PHD"/>
</dbReference>
<evidence type="ECO:0000256" key="3">
    <source>
        <dbReference type="ARBA" id="ARBA00022833"/>
    </source>
</evidence>
<dbReference type="Proteomes" id="UP000887561">
    <property type="component" value="Unplaced"/>
</dbReference>
<evidence type="ECO:0000256" key="4">
    <source>
        <dbReference type="PROSITE-ProRule" id="PRU00091"/>
    </source>
</evidence>
<dbReference type="WBParaSite" id="scaffold6897_cov425.g11426">
    <property type="protein sequence ID" value="scaffold6897_cov425.g11426"/>
    <property type="gene ID" value="scaffold6897_cov425.g11426"/>
</dbReference>
<protein>
    <submittedName>
        <fullName evidence="8">FYVE-type domain-containing protein</fullName>
    </submittedName>
</protein>
<dbReference type="GO" id="GO:0012506">
    <property type="term" value="C:vesicle membrane"/>
    <property type="evidence" value="ECO:0007669"/>
    <property type="project" value="TreeGrafter"/>
</dbReference>
<organism evidence="7 8">
    <name type="scientific">Meloidogyne javanica</name>
    <name type="common">Root-knot nematode worm</name>
    <dbReference type="NCBI Taxonomy" id="6303"/>
    <lineage>
        <taxon>Eukaryota</taxon>
        <taxon>Metazoa</taxon>
        <taxon>Ecdysozoa</taxon>
        <taxon>Nematoda</taxon>
        <taxon>Chromadorea</taxon>
        <taxon>Rhabditida</taxon>
        <taxon>Tylenchina</taxon>
        <taxon>Tylenchomorpha</taxon>
        <taxon>Tylenchoidea</taxon>
        <taxon>Meloidogynidae</taxon>
        <taxon>Meloidogyninae</taxon>
        <taxon>Meloidogyne</taxon>
        <taxon>Meloidogyne incognita group</taxon>
    </lineage>
</organism>
<dbReference type="AlphaFoldDB" id="A0A915N0I2"/>
<proteinExistence type="predicted"/>
<evidence type="ECO:0000256" key="2">
    <source>
        <dbReference type="ARBA" id="ARBA00022771"/>
    </source>
</evidence>
<dbReference type="Gene3D" id="3.30.40.10">
    <property type="entry name" value="Zinc/RING finger domain, C3HC4 (zinc finger)"/>
    <property type="match status" value="1"/>
</dbReference>
<reference evidence="8" key="1">
    <citation type="submission" date="2022-11" db="UniProtKB">
        <authorList>
            <consortium name="WormBaseParasite"/>
        </authorList>
    </citation>
    <scope>IDENTIFICATION</scope>
</reference>
<feature type="region of interest" description="Disordered" evidence="5">
    <location>
        <begin position="242"/>
        <end position="264"/>
    </location>
</feature>
<dbReference type="GO" id="GO:0031410">
    <property type="term" value="C:cytoplasmic vesicle"/>
    <property type="evidence" value="ECO:0007669"/>
    <property type="project" value="TreeGrafter"/>
</dbReference>
<name>A0A915N0I2_MELJA</name>
<dbReference type="GO" id="GO:0090385">
    <property type="term" value="P:phagosome-lysosome fusion"/>
    <property type="evidence" value="ECO:0007669"/>
    <property type="project" value="TreeGrafter"/>
</dbReference>
<dbReference type="GO" id="GO:0032438">
    <property type="term" value="P:melanosome organization"/>
    <property type="evidence" value="ECO:0007669"/>
    <property type="project" value="TreeGrafter"/>
</dbReference>
<evidence type="ECO:0000256" key="5">
    <source>
        <dbReference type="SAM" id="MobiDB-lite"/>
    </source>
</evidence>
<dbReference type="PROSITE" id="PS50178">
    <property type="entry name" value="ZF_FYVE"/>
    <property type="match status" value="1"/>
</dbReference>
<dbReference type="PANTHER" id="PTHR46715:SF1">
    <property type="entry name" value="1-PHOSPHATIDYLINOSITOL 3-PHOSPHATE 5-KINASE"/>
    <property type="match status" value="1"/>
</dbReference>